<evidence type="ECO:0000313" key="2">
    <source>
        <dbReference type="EMBL" id="ETO29914.1"/>
    </source>
</evidence>
<proteinExistence type="predicted"/>
<dbReference type="Proteomes" id="UP000023152">
    <property type="component" value="Unassembled WGS sequence"/>
</dbReference>
<evidence type="ECO:0000313" key="3">
    <source>
        <dbReference type="Proteomes" id="UP000023152"/>
    </source>
</evidence>
<feature type="region of interest" description="Disordered" evidence="1">
    <location>
        <begin position="30"/>
        <end position="60"/>
    </location>
</feature>
<gene>
    <name evidence="2" type="ORF">RFI_07205</name>
</gene>
<feature type="compositionally biased region" description="Basic and acidic residues" evidence="1">
    <location>
        <begin position="51"/>
        <end position="60"/>
    </location>
</feature>
<accession>X6NVS0</accession>
<keyword evidence="3" id="KW-1185">Reference proteome</keyword>
<organism evidence="2 3">
    <name type="scientific">Reticulomyxa filosa</name>
    <dbReference type="NCBI Taxonomy" id="46433"/>
    <lineage>
        <taxon>Eukaryota</taxon>
        <taxon>Sar</taxon>
        <taxon>Rhizaria</taxon>
        <taxon>Retaria</taxon>
        <taxon>Foraminifera</taxon>
        <taxon>Monothalamids</taxon>
        <taxon>Reticulomyxidae</taxon>
        <taxon>Reticulomyxa</taxon>
    </lineage>
</organism>
<protein>
    <submittedName>
        <fullName evidence="2">Uncharacterized protein</fullName>
    </submittedName>
</protein>
<evidence type="ECO:0000256" key="1">
    <source>
        <dbReference type="SAM" id="MobiDB-lite"/>
    </source>
</evidence>
<feature type="compositionally biased region" description="Polar residues" evidence="1">
    <location>
        <begin position="152"/>
        <end position="178"/>
    </location>
</feature>
<feature type="region of interest" description="Disordered" evidence="1">
    <location>
        <begin position="130"/>
        <end position="178"/>
    </location>
</feature>
<sequence>MWHQHDLSIFLANVMEEYMRIYEEKKEQRRLHHEQEEMWKDKSNGKKKTKQRDNREEEWSHVDETTISHIQQSALGCVGNMMRDVSTIVPFMANEMYKHIYNIMQCHTDDHTLMKMCLKLLNILVSAIDPKSSQQQQPQHQTNKRPLKGDTHNSALNPPNSKQDPVNNSKSSGVFTRL</sequence>
<comment type="caution">
    <text evidence="2">The sequence shown here is derived from an EMBL/GenBank/DDBJ whole genome shotgun (WGS) entry which is preliminary data.</text>
</comment>
<reference evidence="2 3" key="1">
    <citation type="journal article" date="2013" name="Curr. Biol.">
        <title>The Genome of the Foraminiferan Reticulomyxa filosa.</title>
        <authorList>
            <person name="Glockner G."/>
            <person name="Hulsmann N."/>
            <person name="Schleicher M."/>
            <person name="Noegel A.A."/>
            <person name="Eichinger L."/>
            <person name="Gallinger C."/>
            <person name="Pawlowski J."/>
            <person name="Sierra R."/>
            <person name="Euteneuer U."/>
            <person name="Pillet L."/>
            <person name="Moustafa A."/>
            <person name="Platzer M."/>
            <person name="Groth M."/>
            <person name="Szafranski K."/>
            <person name="Schliwa M."/>
        </authorList>
    </citation>
    <scope>NUCLEOTIDE SEQUENCE [LARGE SCALE GENOMIC DNA]</scope>
</reference>
<name>X6NVS0_RETFI</name>
<dbReference type="EMBL" id="ASPP01005772">
    <property type="protein sequence ID" value="ETO29914.1"/>
    <property type="molecule type" value="Genomic_DNA"/>
</dbReference>
<feature type="compositionally biased region" description="Basic and acidic residues" evidence="1">
    <location>
        <begin position="30"/>
        <end position="44"/>
    </location>
</feature>
<dbReference type="AlphaFoldDB" id="X6NVS0"/>